<dbReference type="PANTHER" id="PTHR11723:SF17">
    <property type="entry name" value="PROTEIN EXTRA-MACROCHAETAE"/>
    <property type="match status" value="1"/>
</dbReference>
<dbReference type="GO" id="GO:0005737">
    <property type="term" value="C:cytoplasm"/>
    <property type="evidence" value="ECO:0007669"/>
    <property type="project" value="InterPro"/>
</dbReference>
<reference evidence="7" key="2">
    <citation type="journal article" date="2018" name="Environ. Sci. Technol.">
        <title>The Toxicogenome of Hyalella azteca: A Model for Sediment Ecotoxicology and Evolutionary Toxicology.</title>
        <authorList>
            <person name="Poynton H.C."/>
            <person name="Hasenbein S."/>
            <person name="Benoit J.B."/>
            <person name="Sepulveda M.S."/>
            <person name="Poelchau M.F."/>
            <person name="Hughes D.S.T."/>
            <person name="Murali S.C."/>
            <person name="Chen S."/>
            <person name="Glastad K.M."/>
            <person name="Goodisman M.A.D."/>
            <person name="Werren J.H."/>
            <person name="Vineis J.H."/>
            <person name="Bowen J.L."/>
            <person name="Friedrich M."/>
            <person name="Jones J."/>
            <person name="Robertson H.M."/>
            <person name="Feyereisen R."/>
            <person name="Mechler-Hickson A."/>
            <person name="Mathers N."/>
            <person name="Lee C.E."/>
            <person name="Colbourne J.K."/>
            <person name="Biales A."/>
            <person name="Johnston J.S."/>
            <person name="Wellborn G.A."/>
            <person name="Rosendale A.J."/>
            <person name="Cridge A.G."/>
            <person name="Munoz-Torres M.C."/>
            <person name="Bain P.A."/>
            <person name="Manny A.R."/>
            <person name="Major K.M."/>
            <person name="Lambert F.N."/>
            <person name="Vulpe C.D."/>
            <person name="Tuck P."/>
            <person name="Blalock B.J."/>
            <person name="Lin Y.Y."/>
            <person name="Smith M.E."/>
            <person name="Ochoa-Acuna H."/>
            <person name="Chen M.M."/>
            <person name="Childers C.P."/>
            <person name="Qu J."/>
            <person name="Dugan S."/>
            <person name="Lee S.L."/>
            <person name="Chao H."/>
            <person name="Dinh H."/>
            <person name="Han Y."/>
            <person name="Doddapaneni H."/>
            <person name="Worley K.C."/>
            <person name="Muzny D.M."/>
            <person name="Gibbs R.A."/>
            <person name="Richards S."/>
        </authorList>
    </citation>
    <scope>NUCLEOTIDE SEQUENCE</scope>
    <source>
        <strain evidence="7">HAZT.00-mixed</strain>
        <tissue evidence="7">Whole organism</tissue>
    </source>
</reference>
<dbReference type="SUPFAM" id="SSF47459">
    <property type="entry name" value="HLH, helix-loop-helix DNA-binding domain"/>
    <property type="match status" value="1"/>
</dbReference>
<dbReference type="GO" id="GO:0030154">
    <property type="term" value="P:cell differentiation"/>
    <property type="evidence" value="ECO:0007669"/>
    <property type="project" value="TreeGrafter"/>
</dbReference>
<sequence length="90" mass="10144">MRVQRSTSPLQSSNLAPDASSKVLKNSNRGSECPQILMYLERLQRLVPTCPKDRPVNKLELIQCVIDYIYDLEHVLSSSDSESDDSMDST</sequence>
<dbReference type="PROSITE" id="PS50888">
    <property type="entry name" value="BHLH"/>
    <property type="match status" value="1"/>
</dbReference>
<protein>
    <submittedName>
        <fullName evidence="7">Uncharacterized protein</fullName>
    </submittedName>
</protein>
<evidence type="ECO:0000256" key="3">
    <source>
        <dbReference type="ARBA" id="ARBA00023015"/>
    </source>
</evidence>
<dbReference type="GO" id="GO:0005634">
    <property type="term" value="C:nucleus"/>
    <property type="evidence" value="ECO:0007669"/>
    <property type="project" value="UniProtKB-SubCell"/>
</dbReference>
<dbReference type="Pfam" id="PF00010">
    <property type="entry name" value="HLH"/>
    <property type="match status" value="1"/>
</dbReference>
<evidence type="ECO:0000313" key="7">
    <source>
        <dbReference type="EMBL" id="KAA0200959.1"/>
    </source>
</evidence>
<evidence type="ECO:0000256" key="5">
    <source>
        <dbReference type="ARBA" id="ARBA00023242"/>
    </source>
</evidence>
<feature type="region of interest" description="Disordered" evidence="6">
    <location>
        <begin position="1"/>
        <end position="28"/>
    </location>
</feature>
<proteinExistence type="predicted"/>
<keyword evidence="3" id="KW-0805">Transcription regulation</keyword>
<feature type="compositionally biased region" description="Polar residues" evidence="6">
    <location>
        <begin position="1"/>
        <end position="15"/>
    </location>
</feature>
<reference evidence="7" key="1">
    <citation type="submission" date="2014-08" db="EMBL/GenBank/DDBJ databases">
        <authorList>
            <person name="Murali S."/>
            <person name="Richards S."/>
            <person name="Bandaranaike D."/>
            <person name="Bellair M."/>
            <person name="Blankenburg K."/>
            <person name="Chao H."/>
            <person name="Dinh H."/>
            <person name="Doddapaneni H."/>
            <person name="Dugan-Rocha S."/>
            <person name="Elkadiri S."/>
            <person name="Gnanaolivu R."/>
            <person name="Hughes D."/>
            <person name="Lee S."/>
            <person name="Li M."/>
            <person name="Ming W."/>
            <person name="Munidasa M."/>
            <person name="Muniz J."/>
            <person name="Nguyen L."/>
            <person name="Osuji N."/>
            <person name="Pu L.-L."/>
            <person name="Puazo M."/>
            <person name="Skinner E."/>
            <person name="Qu C."/>
            <person name="Quiroz J."/>
            <person name="Raj R."/>
            <person name="Weissenberger G."/>
            <person name="Xin Y."/>
            <person name="Zou X."/>
            <person name="Han Y."/>
            <person name="Worley K."/>
            <person name="Muzny D."/>
            <person name="Gibbs R."/>
        </authorList>
    </citation>
    <scope>NUCLEOTIDE SEQUENCE</scope>
    <source>
        <strain evidence="7">HAZT.00-mixed</strain>
        <tissue evidence="7">Whole organism</tissue>
    </source>
</reference>
<dbReference type="PANTHER" id="PTHR11723">
    <property type="entry name" value="DNA-BINDING PROTEIN INHIBITOR"/>
    <property type="match status" value="1"/>
</dbReference>
<keyword evidence="4" id="KW-0804">Transcription</keyword>
<keyword evidence="2" id="KW-0678">Repressor</keyword>
<dbReference type="GO" id="GO:0000122">
    <property type="term" value="P:negative regulation of transcription by RNA polymerase II"/>
    <property type="evidence" value="ECO:0007669"/>
    <property type="project" value="InterPro"/>
</dbReference>
<dbReference type="GO" id="GO:0046983">
    <property type="term" value="F:protein dimerization activity"/>
    <property type="evidence" value="ECO:0007669"/>
    <property type="project" value="InterPro"/>
</dbReference>
<dbReference type="GO" id="GO:0032922">
    <property type="term" value="P:circadian regulation of gene expression"/>
    <property type="evidence" value="ECO:0007669"/>
    <property type="project" value="TreeGrafter"/>
</dbReference>
<evidence type="ECO:0000256" key="2">
    <source>
        <dbReference type="ARBA" id="ARBA00022491"/>
    </source>
</evidence>
<comment type="subcellular location">
    <subcellularLocation>
        <location evidence="1">Nucleus</location>
    </subcellularLocation>
</comment>
<name>A0A6A0H822_HYAAZ</name>
<keyword evidence="5" id="KW-0539">Nucleus</keyword>
<comment type="caution">
    <text evidence="7">The sequence shown here is derived from an EMBL/GenBank/DDBJ whole genome shotgun (WGS) entry which is preliminary data.</text>
</comment>
<dbReference type="Gene3D" id="4.10.280.10">
    <property type="entry name" value="Helix-loop-helix DNA-binding domain"/>
    <property type="match status" value="1"/>
</dbReference>
<evidence type="ECO:0000256" key="1">
    <source>
        <dbReference type="ARBA" id="ARBA00004123"/>
    </source>
</evidence>
<reference evidence="7" key="3">
    <citation type="submission" date="2019-06" db="EMBL/GenBank/DDBJ databases">
        <authorList>
            <person name="Poynton C."/>
            <person name="Hasenbein S."/>
            <person name="Benoit J.B."/>
            <person name="Sepulveda M.S."/>
            <person name="Poelchau M.F."/>
            <person name="Murali S.C."/>
            <person name="Chen S."/>
            <person name="Glastad K.M."/>
            <person name="Werren J.H."/>
            <person name="Vineis J.H."/>
            <person name="Bowen J.L."/>
            <person name="Friedrich M."/>
            <person name="Jones J."/>
            <person name="Robertson H.M."/>
            <person name="Feyereisen R."/>
            <person name="Mechler-Hickson A."/>
            <person name="Mathers N."/>
            <person name="Lee C.E."/>
            <person name="Colbourne J.K."/>
            <person name="Biales A."/>
            <person name="Johnston J.S."/>
            <person name="Wellborn G.A."/>
            <person name="Rosendale A.J."/>
            <person name="Cridge A.G."/>
            <person name="Munoz-Torres M.C."/>
            <person name="Bain P.A."/>
            <person name="Manny A.R."/>
            <person name="Major K.M."/>
            <person name="Lambert F.N."/>
            <person name="Vulpe C.D."/>
            <person name="Tuck P."/>
            <person name="Blalock B.J."/>
            <person name="Lin Y.-Y."/>
            <person name="Smith M.E."/>
            <person name="Ochoa-Acuna H."/>
            <person name="Chen M.-J.M."/>
            <person name="Childers C.P."/>
            <person name="Qu J."/>
            <person name="Dugan S."/>
            <person name="Lee S.L."/>
            <person name="Chao H."/>
            <person name="Dinh H."/>
            <person name="Han Y."/>
            <person name="Doddapaneni H."/>
            <person name="Worley K.C."/>
            <person name="Muzny D.M."/>
            <person name="Gibbs R.A."/>
            <person name="Richards S."/>
        </authorList>
    </citation>
    <scope>NUCLEOTIDE SEQUENCE</scope>
    <source>
        <strain evidence="7">HAZT.00-mixed</strain>
        <tissue evidence="7">Whole organism</tissue>
    </source>
</reference>
<organism evidence="7">
    <name type="scientific">Hyalella azteca</name>
    <name type="common">Amphipod</name>
    <dbReference type="NCBI Taxonomy" id="294128"/>
    <lineage>
        <taxon>Eukaryota</taxon>
        <taxon>Metazoa</taxon>
        <taxon>Ecdysozoa</taxon>
        <taxon>Arthropoda</taxon>
        <taxon>Crustacea</taxon>
        <taxon>Multicrustacea</taxon>
        <taxon>Malacostraca</taxon>
        <taxon>Eumalacostraca</taxon>
        <taxon>Peracarida</taxon>
        <taxon>Amphipoda</taxon>
        <taxon>Senticaudata</taxon>
        <taxon>Talitrida</taxon>
        <taxon>Talitroidea</taxon>
        <taxon>Hyalellidae</taxon>
        <taxon>Hyalella</taxon>
    </lineage>
</organism>
<dbReference type="InterPro" id="IPR011598">
    <property type="entry name" value="bHLH_dom"/>
</dbReference>
<dbReference type="Proteomes" id="UP000711488">
    <property type="component" value="Unassembled WGS sequence"/>
</dbReference>
<dbReference type="AlphaFoldDB" id="A0A6A0H822"/>
<evidence type="ECO:0000256" key="6">
    <source>
        <dbReference type="SAM" id="MobiDB-lite"/>
    </source>
</evidence>
<dbReference type="InterPro" id="IPR036638">
    <property type="entry name" value="HLH_DNA-bd_sf"/>
</dbReference>
<accession>A0A6A0H822</accession>
<dbReference type="InterPro" id="IPR026052">
    <property type="entry name" value="DNA-bd_prot-inh"/>
</dbReference>
<gene>
    <name evidence="7" type="ORF">HAZT_HAZT005662</name>
</gene>
<evidence type="ECO:0000256" key="4">
    <source>
        <dbReference type="ARBA" id="ARBA00023163"/>
    </source>
</evidence>
<dbReference type="EMBL" id="JQDR03005945">
    <property type="protein sequence ID" value="KAA0200959.1"/>
    <property type="molecule type" value="Genomic_DNA"/>
</dbReference>